<reference evidence="5 6" key="2">
    <citation type="submission" date="2009-02" db="EMBL/GenBank/DDBJ databases">
        <title>Draft genome sequence of Clostridium asparagiforme (DSM 15981).</title>
        <authorList>
            <person name="Sudarsanam P."/>
            <person name="Ley R."/>
            <person name="Guruge J."/>
            <person name="Turnbaugh P.J."/>
            <person name="Mahowald M."/>
            <person name="Liep D."/>
            <person name="Gordon J."/>
        </authorList>
    </citation>
    <scope>NUCLEOTIDE SEQUENCE [LARGE SCALE GENOMIC DNA]</scope>
    <source>
        <strain evidence="5 6">DSM 15981</strain>
    </source>
</reference>
<dbReference type="EMBL" id="ACCJ01000459">
    <property type="protein sequence ID" value="EEG52293.1"/>
    <property type="molecule type" value="Genomic_DNA"/>
</dbReference>
<dbReference type="Proteomes" id="UP000004756">
    <property type="component" value="Unassembled WGS sequence"/>
</dbReference>
<evidence type="ECO:0000313" key="5">
    <source>
        <dbReference type="EMBL" id="EEG52293.1"/>
    </source>
</evidence>
<dbReference type="SMART" id="SM00866">
    <property type="entry name" value="UTRA"/>
    <property type="match status" value="1"/>
</dbReference>
<comment type="caution">
    <text evidence="5">The sequence shown here is derived from an EMBL/GenBank/DDBJ whole genome shotgun (WGS) entry which is preliminary data.</text>
</comment>
<dbReference type="PANTHER" id="PTHR44846">
    <property type="entry name" value="MANNOSYL-D-GLYCERATE TRANSPORT/METABOLISM SYSTEM REPRESSOR MNGR-RELATED"/>
    <property type="match status" value="1"/>
</dbReference>
<feature type="domain" description="HTH gntR-type" evidence="4">
    <location>
        <begin position="9"/>
        <end position="77"/>
    </location>
</feature>
<evidence type="ECO:0000313" key="6">
    <source>
        <dbReference type="Proteomes" id="UP000004756"/>
    </source>
</evidence>
<evidence type="ECO:0000259" key="4">
    <source>
        <dbReference type="PROSITE" id="PS50949"/>
    </source>
</evidence>
<dbReference type="GO" id="GO:0045892">
    <property type="term" value="P:negative regulation of DNA-templated transcription"/>
    <property type="evidence" value="ECO:0007669"/>
    <property type="project" value="TreeGrafter"/>
</dbReference>
<dbReference type="InterPro" id="IPR000524">
    <property type="entry name" value="Tscrpt_reg_HTH_GntR"/>
</dbReference>
<dbReference type="InterPro" id="IPR028978">
    <property type="entry name" value="Chorismate_lyase_/UTRA_dom_sf"/>
</dbReference>
<dbReference type="GO" id="GO:0003700">
    <property type="term" value="F:DNA-binding transcription factor activity"/>
    <property type="evidence" value="ECO:0007669"/>
    <property type="project" value="InterPro"/>
</dbReference>
<evidence type="ECO:0000256" key="2">
    <source>
        <dbReference type="ARBA" id="ARBA00023125"/>
    </source>
</evidence>
<dbReference type="Gene3D" id="1.10.10.10">
    <property type="entry name" value="Winged helix-like DNA-binding domain superfamily/Winged helix DNA-binding domain"/>
    <property type="match status" value="1"/>
</dbReference>
<protein>
    <submittedName>
        <fullName evidence="5">Transcriptional regulator, GntR family</fullName>
    </submittedName>
</protein>
<organism evidence="5 6">
    <name type="scientific">[Clostridium] asparagiforme DSM 15981</name>
    <dbReference type="NCBI Taxonomy" id="518636"/>
    <lineage>
        <taxon>Bacteria</taxon>
        <taxon>Bacillati</taxon>
        <taxon>Bacillota</taxon>
        <taxon>Clostridia</taxon>
        <taxon>Lachnospirales</taxon>
        <taxon>Lachnospiraceae</taxon>
        <taxon>Enterocloster</taxon>
    </lineage>
</organism>
<keyword evidence="2" id="KW-0238">DNA-binding</keyword>
<dbReference type="Pfam" id="PF00392">
    <property type="entry name" value="GntR"/>
    <property type="match status" value="1"/>
</dbReference>
<evidence type="ECO:0000256" key="1">
    <source>
        <dbReference type="ARBA" id="ARBA00023015"/>
    </source>
</evidence>
<dbReference type="GO" id="GO:0003677">
    <property type="term" value="F:DNA binding"/>
    <property type="evidence" value="ECO:0007669"/>
    <property type="project" value="UniProtKB-KW"/>
</dbReference>
<dbReference type="InterPro" id="IPR050679">
    <property type="entry name" value="Bact_HTH_transcr_reg"/>
</dbReference>
<dbReference type="SMART" id="SM00345">
    <property type="entry name" value="HTH_GNTR"/>
    <property type="match status" value="1"/>
</dbReference>
<dbReference type="CDD" id="cd07377">
    <property type="entry name" value="WHTH_GntR"/>
    <property type="match status" value="1"/>
</dbReference>
<sequence length="246" mass="28345">MEERMDQGLQLSEEVTRRLLEEIRYGRYQDMKKLPPEVELAGQLGVSRTLLRDCLAILEREGFISRKHGVGTVINKHVLDVETRMDLEKEFLDMVKDAGYQAEIASVKVEIADCDRETADKLRLAPGEPIFRVDRLITADKRPAIYCVDHIGLRHVKTGVYDMAELKKPIFWFLEQYCRETVYMDLTEVRAVAADSRLAAVFATAEGTPLLHMDEVGYNFWGEPVLMSKEYYMDGILKHTVMRKKI</sequence>
<keyword evidence="1" id="KW-0805">Transcription regulation</keyword>
<dbReference type="PANTHER" id="PTHR44846:SF17">
    <property type="entry name" value="GNTR-FAMILY TRANSCRIPTIONAL REGULATOR"/>
    <property type="match status" value="1"/>
</dbReference>
<dbReference type="SUPFAM" id="SSF46785">
    <property type="entry name" value="Winged helix' DNA-binding domain"/>
    <property type="match status" value="1"/>
</dbReference>
<keyword evidence="3" id="KW-0804">Transcription</keyword>
<dbReference type="InterPro" id="IPR036390">
    <property type="entry name" value="WH_DNA-bd_sf"/>
</dbReference>
<proteinExistence type="predicted"/>
<dbReference type="HOGENOM" id="CLU_063236_4_0_9"/>
<keyword evidence="6" id="KW-1185">Reference proteome</keyword>
<dbReference type="Pfam" id="PF07702">
    <property type="entry name" value="UTRA"/>
    <property type="match status" value="1"/>
</dbReference>
<dbReference type="AlphaFoldDB" id="C0D8Q2"/>
<dbReference type="PROSITE" id="PS50949">
    <property type="entry name" value="HTH_GNTR"/>
    <property type="match status" value="1"/>
</dbReference>
<dbReference type="InterPro" id="IPR036388">
    <property type="entry name" value="WH-like_DNA-bd_sf"/>
</dbReference>
<dbReference type="Gene3D" id="3.40.1410.10">
    <property type="entry name" value="Chorismate lyase-like"/>
    <property type="match status" value="1"/>
</dbReference>
<dbReference type="SUPFAM" id="SSF64288">
    <property type="entry name" value="Chorismate lyase-like"/>
    <property type="match status" value="1"/>
</dbReference>
<gene>
    <name evidence="5" type="ORF">CLOSTASPAR_05651</name>
</gene>
<name>C0D8Q2_9FIRM</name>
<accession>C0D8Q2</accession>
<dbReference type="PRINTS" id="PR00035">
    <property type="entry name" value="HTHGNTR"/>
</dbReference>
<reference evidence="5 6" key="1">
    <citation type="submission" date="2009-01" db="EMBL/GenBank/DDBJ databases">
        <authorList>
            <person name="Fulton L."/>
            <person name="Clifton S."/>
            <person name="Fulton B."/>
            <person name="Xu J."/>
            <person name="Minx P."/>
            <person name="Pepin K.H."/>
            <person name="Johnson M."/>
            <person name="Bhonagiri V."/>
            <person name="Nash W.E."/>
            <person name="Mardis E.R."/>
            <person name="Wilson R.K."/>
        </authorList>
    </citation>
    <scope>NUCLEOTIDE SEQUENCE [LARGE SCALE GENOMIC DNA]</scope>
    <source>
        <strain evidence="5 6">DSM 15981</strain>
    </source>
</reference>
<evidence type="ECO:0000256" key="3">
    <source>
        <dbReference type="ARBA" id="ARBA00023163"/>
    </source>
</evidence>
<dbReference type="InterPro" id="IPR011663">
    <property type="entry name" value="UTRA"/>
</dbReference>